<protein>
    <submittedName>
        <fullName evidence="2 3">Uncharacterized protein</fullName>
    </submittedName>
</protein>
<dbReference type="EMBL" id="GL385395">
    <property type="protein sequence ID" value="EJT80119.1"/>
    <property type="molecule type" value="Genomic_DNA"/>
</dbReference>
<dbReference type="Proteomes" id="UP000006039">
    <property type="component" value="Unassembled WGS sequence"/>
</dbReference>
<keyword evidence="4" id="KW-1185">Reference proteome</keyword>
<name>J3NFS9_GAET3</name>
<dbReference type="EnsemblFungi" id="EJT80119">
    <property type="protein sequence ID" value="EJT80119"/>
    <property type="gene ID" value="GGTG_00123"/>
</dbReference>
<evidence type="ECO:0000313" key="3">
    <source>
        <dbReference type="EnsemblFungi" id="EJT80119"/>
    </source>
</evidence>
<proteinExistence type="predicted"/>
<sequence length="181" mass="19232">MSGAKNPHKLTFRFGPSKATPGHLGSIQKISHHRHPAAAAPAQTHATHPLHASHIECPPPQQLSVCKIFDPPVGCPHTSPLSAAQLCVAMALNSGSPRHGATSGFLSVAADLFCSRVGVHGEVGPQTTFYLSSCPQRVTSVSRVAMPLRSLSPEPSLPPGFLKLVRFSARNRSHKHSKLNL</sequence>
<dbReference type="GeneID" id="20340581"/>
<reference evidence="2" key="2">
    <citation type="submission" date="2010-07" db="EMBL/GenBank/DDBJ databases">
        <authorList>
            <consortium name="The Broad Institute Genome Sequencing Platform"/>
            <consortium name="Broad Institute Genome Sequencing Center for Infectious Disease"/>
            <person name="Ma L.-J."/>
            <person name="Dead R."/>
            <person name="Young S."/>
            <person name="Zeng Q."/>
            <person name="Koehrsen M."/>
            <person name="Alvarado L."/>
            <person name="Berlin A."/>
            <person name="Chapman S.B."/>
            <person name="Chen Z."/>
            <person name="Freedman E."/>
            <person name="Gellesch M."/>
            <person name="Goldberg J."/>
            <person name="Griggs A."/>
            <person name="Gujja S."/>
            <person name="Heilman E.R."/>
            <person name="Heiman D."/>
            <person name="Hepburn T."/>
            <person name="Howarth C."/>
            <person name="Jen D."/>
            <person name="Larson L."/>
            <person name="Mehta T."/>
            <person name="Neiman D."/>
            <person name="Pearson M."/>
            <person name="Roberts A."/>
            <person name="Saif S."/>
            <person name="Shea T."/>
            <person name="Shenoy N."/>
            <person name="Sisk P."/>
            <person name="Stolte C."/>
            <person name="Sykes S."/>
            <person name="Walk T."/>
            <person name="White J."/>
            <person name="Yandava C."/>
            <person name="Haas B."/>
            <person name="Nusbaum C."/>
            <person name="Birren B."/>
        </authorList>
    </citation>
    <scope>NUCLEOTIDE SEQUENCE</scope>
    <source>
        <strain evidence="2">R3-111a-1</strain>
    </source>
</reference>
<feature type="compositionally biased region" description="Basic residues" evidence="1">
    <location>
        <begin position="1"/>
        <end position="11"/>
    </location>
</feature>
<dbReference type="AlphaFoldDB" id="J3NFS9"/>
<dbReference type="RefSeq" id="XP_009216128.1">
    <property type="nucleotide sequence ID" value="XM_009217864.1"/>
</dbReference>
<evidence type="ECO:0000313" key="2">
    <source>
        <dbReference type="EMBL" id="EJT80119.1"/>
    </source>
</evidence>
<reference evidence="4" key="1">
    <citation type="submission" date="2010-07" db="EMBL/GenBank/DDBJ databases">
        <title>The genome sequence of Gaeumannomyces graminis var. tritici strain R3-111a-1.</title>
        <authorList>
            <consortium name="The Broad Institute Genome Sequencing Platform"/>
            <person name="Ma L.-J."/>
            <person name="Dead R."/>
            <person name="Young S."/>
            <person name="Zeng Q."/>
            <person name="Koehrsen M."/>
            <person name="Alvarado L."/>
            <person name="Berlin A."/>
            <person name="Chapman S.B."/>
            <person name="Chen Z."/>
            <person name="Freedman E."/>
            <person name="Gellesch M."/>
            <person name="Goldberg J."/>
            <person name="Griggs A."/>
            <person name="Gujja S."/>
            <person name="Heilman E.R."/>
            <person name="Heiman D."/>
            <person name="Hepburn T."/>
            <person name="Howarth C."/>
            <person name="Jen D."/>
            <person name="Larson L."/>
            <person name="Mehta T."/>
            <person name="Neiman D."/>
            <person name="Pearson M."/>
            <person name="Roberts A."/>
            <person name="Saif S."/>
            <person name="Shea T."/>
            <person name="Shenoy N."/>
            <person name="Sisk P."/>
            <person name="Stolte C."/>
            <person name="Sykes S."/>
            <person name="Walk T."/>
            <person name="White J."/>
            <person name="Yandava C."/>
            <person name="Haas B."/>
            <person name="Nusbaum C."/>
            <person name="Birren B."/>
        </authorList>
    </citation>
    <scope>NUCLEOTIDE SEQUENCE [LARGE SCALE GENOMIC DNA]</scope>
    <source>
        <strain evidence="4">R3-111a-1</strain>
    </source>
</reference>
<accession>J3NFS9</accession>
<reference evidence="2" key="3">
    <citation type="submission" date="2010-09" db="EMBL/GenBank/DDBJ databases">
        <title>Annotation of Gaeumannomyces graminis var. tritici R3-111a-1.</title>
        <authorList>
            <consortium name="The Broad Institute Genome Sequencing Platform"/>
            <person name="Ma L.-J."/>
            <person name="Dead R."/>
            <person name="Young S.K."/>
            <person name="Zeng Q."/>
            <person name="Gargeya S."/>
            <person name="Fitzgerald M."/>
            <person name="Haas B."/>
            <person name="Abouelleil A."/>
            <person name="Alvarado L."/>
            <person name="Arachchi H.M."/>
            <person name="Berlin A."/>
            <person name="Brown A."/>
            <person name="Chapman S.B."/>
            <person name="Chen Z."/>
            <person name="Dunbar C."/>
            <person name="Freedman E."/>
            <person name="Gearin G."/>
            <person name="Gellesch M."/>
            <person name="Goldberg J."/>
            <person name="Griggs A."/>
            <person name="Gujja S."/>
            <person name="Heiman D."/>
            <person name="Howarth C."/>
            <person name="Larson L."/>
            <person name="Lui A."/>
            <person name="MacDonald P.J.P."/>
            <person name="Mehta T."/>
            <person name="Montmayeur A."/>
            <person name="Murphy C."/>
            <person name="Neiman D."/>
            <person name="Pearson M."/>
            <person name="Priest M."/>
            <person name="Roberts A."/>
            <person name="Saif S."/>
            <person name="Shea T."/>
            <person name="Shenoy N."/>
            <person name="Sisk P."/>
            <person name="Stolte C."/>
            <person name="Sykes S."/>
            <person name="Yandava C."/>
            <person name="Wortman J."/>
            <person name="Nusbaum C."/>
            <person name="Birren B."/>
        </authorList>
    </citation>
    <scope>NUCLEOTIDE SEQUENCE</scope>
    <source>
        <strain evidence="2">R3-111a-1</strain>
    </source>
</reference>
<gene>
    <name evidence="3" type="primary">20340581</name>
    <name evidence="2" type="ORF">GGTG_00123</name>
</gene>
<dbReference type="VEuPathDB" id="FungiDB:GGTG_00123"/>
<organism evidence="2">
    <name type="scientific">Gaeumannomyces tritici (strain R3-111a-1)</name>
    <name type="common">Wheat and barley take-all root rot fungus</name>
    <name type="synonym">Gaeumannomyces graminis var. tritici</name>
    <dbReference type="NCBI Taxonomy" id="644352"/>
    <lineage>
        <taxon>Eukaryota</taxon>
        <taxon>Fungi</taxon>
        <taxon>Dikarya</taxon>
        <taxon>Ascomycota</taxon>
        <taxon>Pezizomycotina</taxon>
        <taxon>Sordariomycetes</taxon>
        <taxon>Sordariomycetidae</taxon>
        <taxon>Magnaporthales</taxon>
        <taxon>Magnaporthaceae</taxon>
        <taxon>Gaeumannomyces</taxon>
    </lineage>
</organism>
<feature type="region of interest" description="Disordered" evidence="1">
    <location>
        <begin position="1"/>
        <end position="21"/>
    </location>
</feature>
<reference evidence="3" key="5">
    <citation type="submission" date="2018-04" db="UniProtKB">
        <authorList>
            <consortium name="EnsemblFungi"/>
        </authorList>
    </citation>
    <scope>IDENTIFICATION</scope>
    <source>
        <strain evidence="3">R3-111a-1</strain>
    </source>
</reference>
<evidence type="ECO:0000256" key="1">
    <source>
        <dbReference type="SAM" id="MobiDB-lite"/>
    </source>
</evidence>
<dbReference type="HOGENOM" id="CLU_1489102_0_0_1"/>
<reference evidence="3" key="4">
    <citation type="journal article" date="2015" name="G3 (Bethesda)">
        <title>Genome sequences of three phytopathogenic species of the Magnaporthaceae family of fungi.</title>
        <authorList>
            <person name="Okagaki L.H."/>
            <person name="Nunes C.C."/>
            <person name="Sailsbery J."/>
            <person name="Clay B."/>
            <person name="Brown D."/>
            <person name="John T."/>
            <person name="Oh Y."/>
            <person name="Young N."/>
            <person name="Fitzgerald M."/>
            <person name="Haas B.J."/>
            <person name="Zeng Q."/>
            <person name="Young S."/>
            <person name="Adiconis X."/>
            <person name="Fan L."/>
            <person name="Levin J.Z."/>
            <person name="Mitchell T.K."/>
            <person name="Okubara P.A."/>
            <person name="Farman M.L."/>
            <person name="Kohn L.M."/>
            <person name="Birren B."/>
            <person name="Ma L.-J."/>
            <person name="Dean R.A."/>
        </authorList>
    </citation>
    <scope>NUCLEOTIDE SEQUENCE</scope>
    <source>
        <strain evidence="3">R3-111a-1</strain>
    </source>
</reference>
<evidence type="ECO:0000313" key="4">
    <source>
        <dbReference type="Proteomes" id="UP000006039"/>
    </source>
</evidence>